<keyword evidence="1" id="KW-0175">Coiled coil</keyword>
<dbReference type="EMBL" id="JACGCM010001311">
    <property type="protein sequence ID" value="KAF6156689.1"/>
    <property type="molecule type" value="Genomic_DNA"/>
</dbReference>
<evidence type="ECO:0000256" key="1">
    <source>
        <dbReference type="SAM" id="Coils"/>
    </source>
</evidence>
<sequence length="154" mass="17195">MIGVKSVVERKESLLDEVVEEETELELVLGELGLSRKKRVKSRSKKVTKAQSTRSMTDVDEGKRQTSGEEVRAKTSGSGMDDLKEVEERARLAILQGKEDTSQMFALLVKGIWLGIEEQESELKKAKSELEKNLARAKDDAPKVVKQLKAVHAM</sequence>
<protein>
    <submittedName>
        <fullName evidence="3">Uncharacterized protein</fullName>
    </submittedName>
</protein>
<feature type="compositionally biased region" description="Basic and acidic residues" evidence="2">
    <location>
        <begin position="60"/>
        <end position="73"/>
    </location>
</feature>
<proteinExistence type="predicted"/>
<comment type="caution">
    <text evidence="3">The sequence shown here is derived from an EMBL/GenBank/DDBJ whole genome shotgun (WGS) entry which is preliminary data.</text>
</comment>
<accession>A0A7J7MP28</accession>
<name>A0A7J7MP28_9MAGN</name>
<evidence type="ECO:0000313" key="4">
    <source>
        <dbReference type="Proteomes" id="UP000541444"/>
    </source>
</evidence>
<dbReference type="AlphaFoldDB" id="A0A7J7MP28"/>
<feature type="coiled-coil region" evidence="1">
    <location>
        <begin position="116"/>
        <end position="147"/>
    </location>
</feature>
<feature type="non-terminal residue" evidence="3">
    <location>
        <position position="1"/>
    </location>
</feature>
<feature type="region of interest" description="Disordered" evidence="2">
    <location>
        <begin position="37"/>
        <end position="84"/>
    </location>
</feature>
<gene>
    <name evidence="3" type="ORF">GIB67_017825</name>
</gene>
<reference evidence="3 4" key="1">
    <citation type="journal article" date="2020" name="IScience">
        <title>Genome Sequencing of the Endangered Kingdonia uniflora (Circaeasteraceae, Ranunculales) Reveals Potential Mechanisms of Evolutionary Specialization.</title>
        <authorList>
            <person name="Sun Y."/>
            <person name="Deng T."/>
            <person name="Zhang A."/>
            <person name="Moore M.J."/>
            <person name="Landis J.B."/>
            <person name="Lin N."/>
            <person name="Zhang H."/>
            <person name="Zhang X."/>
            <person name="Huang J."/>
            <person name="Zhang X."/>
            <person name="Sun H."/>
            <person name="Wang H."/>
        </authorList>
    </citation>
    <scope>NUCLEOTIDE SEQUENCE [LARGE SCALE GENOMIC DNA]</scope>
    <source>
        <strain evidence="3">TB1705</strain>
        <tissue evidence="3">Leaf</tissue>
    </source>
</reference>
<feature type="compositionally biased region" description="Basic residues" evidence="2">
    <location>
        <begin position="37"/>
        <end position="48"/>
    </location>
</feature>
<organism evidence="3 4">
    <name type="scientific">Kingdonia uniflora</name>
    <dbReference type="NCBI Taxonomy" id="39325"/>
    <lineage>
        <taxon>Eukaryota</taxon>
        <taxon>Viridiplantae</taxon>
        <taxon>Streptophyta</taxon>
        <taxon>Embryophyta</taxon>
        <taxon>Tracheophyta</taxon>
        <taxon>Spermatophyta</taxon>
        <taxon>Magnoliopsida</taxon>
        <taxon>Ranunculales</taxon>
        <taxon>Circaeasteraceae</taxon>
        <taxon>Kingdonia</taxon>
    </lineage>
</organism>
<evidence type="ECO:0000313" key="3">
    <source>
        <dbReference type="EMBL" id="KAF6156689.1"/>
    </source>
</evidence>
<dbReference type="Proteomes" id="UP000541444">
    <property type="component" value="Unassembled WGS sequence"/>
</dbReference>
<evidence type="ECO:0000256" key="2">
    <source>
        <dbReference type="SAM" id="MobiDB-lite"/>
    </source>
</evidence>
<keyword evidence="4" id="KW-1185">Reference proteome</keyword>